<dbReference type="AlphaFoldDB" id="A0A897N0V2"/>
<organism evidence="6 7">
    <name type="scientific">Halapricum desulfuricans</name>
    <dbReference type="NCBI Taxonomy" id="2841257"/>
    <lineage>
        <taxon>Archaea</taxon>
        <taxon>Methanobacteriati</taxon>
        <taxon>Methanobacteriota</taxon>
        <taxon>Stenosarchaea group</taxon>
        <taxon>Halobacteria</taxon>
        <taxon>Halobacteriales</taxon>
        <taxon>Haloarculaceae</taxon>
        <taxon>Halapricum</taxon>
    </lineage>
</organism>
<dbReference type="Pfam" id="PF00389">
    <property type="entry name" value="2-Hacid_dh"/>
    <property type="match status" value="1"/>
</dbReference>
<evidence type="ECO:0000259" key="5">
    <source>
        <dbReference type="Pfam" id="PF02826"/>
    </source>
</evidence>
<dbReference type="SUPFAM" id="SSF52283">
    <property type="entry name" value="Formate/glycerate dehydrogenase catalytic domain-like"/>
    <property type="match status" value="1"/>
</dbReference>
<evidence type="ECO:0000259" key="4">
    <source>
        <dbReference type="Pfam" id="PF00389"/>
    </source>
</evidence>
<sequence length="323" mass="34640">MTRTMTALPEILVLPQKPHGIPVESLVSSLRARYDGDVSLARTSDEIDAALPSATVVVGNYISPDDLDQAGALELFACSYAGTDHLPLSELREQGVTVTNAGGVHASNVAEHAVGSLLSLTRGLFRARRQQRNHEWRNFQPGELAGRTVTVVGLGAIGTAIARRLRPFDVDLRAVRHTPEKGGPADAVFGYDDLETALAGSEGVVLACPLTETTEDLLDGAAFDLLDPDAVVVNVARGGVIETDALVDALRWNHIRGAALDVTDPEPLPPEHPLWDFENVLITPHNGGYTPEYYDRLADIVVGNVEHAVESGSWDNLDNQVVP</sequence>
<dbReference type="InterPro" id="IPR036291">
    <property type="entry name" value="NAD(P)-bd_dom_sf"/>
</dbReference>
<evidence type="ECO:0000256" key="3">
    <source>
        <dbReference type="RuleBase" id="RU003719"/>
    </source>
</evidence>
<dbReference type="GO" id="GO:0051287">
    <property type="term" value="F:NAD binding"/>
    <property type="evidence" value="ECO:0007669"/>
    <property type="project" value="InterPro"/>
</dbReference>
<protein>
    <submittedName>
        <fullName evidence="6">Phosphoglycerate dehydrogenase or related dehydrogenase</fullName>
    </submittedName>
</protein>
<evidence type="ECO:0000256" key="1">
    <source>
        <dbReference type="ARBA" id="ARBA00023002"/>
    </source>
</evidence>
<keyword evidence="2" id="KW-0520">NAD</keyword>
<dbReference type="Pfam" id="PF02826">
    <property type="entry name" value="2-Hacid_dh_C"/>
    <property type="match status" value="1"/>
</dbReference>
<name>A0A897N0V2_9EURY</name>
<gene>
    <name evidence="6" type="primary">serA</name>
    <name evidence="6" type="ORF">HSR122_0573</name>
</gene>
<comment type="similarity">
    <text evidence="3">Belongs to the D-isomer specific 2-hydroxyacid dehydrogenase family.</text>
</comment>
<dbReference type="Gene3D" id="3.40.50.720">
    <property type="entry name" value="NAD(P)-binding Rossmann-like Domain"/>
    <property type="match status" value="2"/>
</dbReference>
<keyword evidence="1 3" id="KW-0560">Oxidoreductase</keyword>
<reference evidence="6 7" key="1">
    <citation type="submission" date="2020-11" db="EMBL/GenBank/DDBJ databases">
        <title>Carbohydrate-dependent, anaerobic sulfur respiration: A novel catabolism in halophilic archaea.</title>
        <authorList>
            <person name="Sorokin D.Y."/>
            <person name="Messina E."/>
            <person name="Smedile F."/>
            <person name="La Cono V."/>
            <person name="Hallsworth J.E."/>
            <person name="Yakimov M.M."/>
        </authorList>
    </citation>
    <scope>NUCLEOTIDE SEQUENCE [LARGE SCALE GENOMIC DNA]</scope>
    <source>
        <strain evidence="6 7">HSR12-2</strain>
    </source>
</reference>
<accession>A0A897N0V2</accession>
<dbReference type="GO" id="GO:0005829">
    <property type="term" value="C:cytosol"/>
    <property type="evidence" value="ECO:0007669"/>
    <property type="project" value="TreeGrafter"/>
</dbReference>
<dbReference type="PANTHER" id="PTHR10996">
    <property type="entry name" value="2-HYDROXYACID DEHYDROGENASE-RELATED"/>
    <property type="match status" value="1"/>
</dbReference>
<dbReference type="CDD" id="cd05300">
    <property type="entry name" value="2-Hacid_dh_1"/>
    <property type="match status" value="1"/>
</dbReference>
<feature type="domain" description="D-isomer specific 2-hydroxyacid dehydrogenase NAD-binding" evidence="5">
    <location>
        <begin position="115"/>
        <end position="287"/>
    </location>
</feature>
<dbReference type="PANTHER" id="PTHR10996:SF178">
    <property type="entry name" value="2-HYDROXYACID DEHYDROGENASE YGL185C-RELATED"/>
    <property type="match status" value="1"/>
</dbReference>
<dbReference type="SUPFAM" id="SSF51735">
    <property type="entry name" value="NAD(P)-binding Rossmann-fold domains"/>
    <property type="match status" value="1"/>
</dbReference>
<dbReference type="KEGG" id="hds:HSR122_0573"/>
<dbReference type="InterPro" id="IPR006139">
    <property type="entry name" value="D-isomer_2_OHA_DH_cat_dom"/>
</dbReference>
<evidence type="ECO:0000313" key="6">
    <source>
        <dbReference type="EMBL" id="QSG07980.1"/>
    </source>
</evidence>
<proteinExistence type="inferred from homology"/>
<dbReference type="GO" id="GO:0030267">
    <property type="term" value="F:glyoxylate reductase (NADPH) activity"/>
    <property type="evidence" value="ECO:0007669"/>
    <property type="project" value="TreeGrafter"/>
</dbReference>
<dbReference type="Proteomes" id="UP000662973">
    <property type="component" value="Chromosome"/>
</dbReference>
<keyword evidence="7" id="KW-1185">Reference proteome</keyword>
<dbReference type="InterPro" id="IPR006140">
    <property type="entry name" value="D-isomer_DH_NAD-bd"/>
</dbReference>
<evidence type="ECO:0000256" key="2">
    <source>
        <dbReference type="ARBA" id="ARBA00023027"/>
    </source>
</evidence>
<dbReference type="GO" id="GO:0016618">
    <property type="term" value="F:hydroxypyruvate reductase [NAD(P)H] activity"/>
    <property type="evidence" value="ECO:0007669"/>
    <property type="project" value="TreeGrafter"/>
</dbReference>
<evidence type="ECO:0000313" key="7">
    <source>
        <dbReference type="Proteomes" id="UP000662973"/>
    </source>
</evidence>
<dbReference type="EMBL" id="CP064788">
    <property type="protein sequence ID" value="QSG07980.1"/>
    <property type="molecule type" value="Genomic_DNA"/>
</dbReference>
<dbReference type="InterPro" id="IPR050223">
    <property type="entry name" value="D-isomer_2-hydroxyacid_DH"/>
</dbReference>
<feature type="domain" description="D-isomer specific 2-hydroxyacid dehydrogenase catalytic" evidence="4">
    <location>
        <begin position="28"/>
        <end position="316"/>
    </location>
</feature>